<dbReference type="Proteomes" id="UP001611383">
    <property type="component" value="Chromosome"/>
</dbReference>
<dbReference type="RefSeq" id="WP_395818147.1">
    <property type="nucleotide sequence ID" value="NZ_CP043494.1"/>
</dbReference>
<feature type="domain" description="Peptidase C-terminal archaeal/bacterial" evidence="1">
    <location>
        <begin position="64"/>
        <end position="130"/>
    </location>
</feature>
<dbReference type="Gene3D" id="2.60.120.380">
    <property type="match status" value="2"/>
</dbReference>
<dbReference type="InterPro" id="IPR007280">
    <property type="entry name" value="Peptidase_C_arc/bac"/>
</dbReference>
<protein>
    <recommendedName>
        <fullName evidence="1">Peptidase C-terminal archaeal/bacterial domain-containing protein</fullName>
    </recommendedName>
</protein>
<accession>A0ABY9WPJ4</accession>
<feature type="domain" description="Peptidase C-terminal archaeal/bacterial" evidence="1">
    <location>
        <begin position="175"/>
        <end position="242"/>
    </location>
</feature>
<sequence length="260" mass="28103">MRHQILTALLALPLVACGVEGRNAEQTESTATDVKSALTACSTPLSNGVTVTGISVDTDAWSCTYTLEVPEGAGKLSFDTLRSASGRGSAYTYVRYGAEPTEDTYDCYPGRIDANCTFLRPRAGTWYVKLLSTNSGPVTGMELRGTYTLGIPSDSVLTNGVETAPYQYTGGVWKCFTLDVPSGKTSLVFNERLTRGSWNVPPYLYVRYGEQPTTNTYTCQQYPDFGLGTCTINNPAAGTWFACSYGDYPMAGVIMKGTYN</sequence>
<evidence type="ECO:0000259" key="1">
    <source>
        <dbReference type="Pfam" id="PF04151"/>
    </source>
</evidence>
<proteinExistence type="predicted"/>
<dbReference type="EMBL" id="CP043494">
    <property type="protein sequence ID" value="WNG44727.1"/>
    <property type="molecule type" value="Genomic_DNA"/>
</dbReference>
<dbReference type="Pfam" id="PF04151">
    <property type="entry name" value="PPC"/>
    <property type="match status" value="2"/>
</dbReference>
<name>A0ABY9WPJ4_9BACT</name>
<evidence type="ECO:0000313" key="2">
    <source>
        <dbReference type="EMBL" id="WNG44727.1"/>
    </source>
</evidence>
<gene>
    <name evidence="2" type="ORF">F0U60_11960</name>
</gene>
<keyword evidence="3" id="KW-1185">Reference proteome</keyword>
<reference evidence="2 3" key="1">
    <citation type="submission" date="2019-08" db="EMBL/GenBank/DDBJ databases">
        <title>Archangium and Cystobacter genomes.</title>
        <authorList>
            <person name="Chen I.-C.K."/>
            <person name="Wielgoss S."/>
        </authorList>
    </citation>
    <scope>NUCLEOTIDE SEQUENCE [LARGE SCALE GENOMIC DNA]</scope>
    <source>
        <strain evidence="2 3">Cbm 6</strain>
    </source>
</reference>
<organism evidence="2 3">
    <name type="scientific">Archangium minus</name>
    <dbReference type="NCBI Taxonomy" id="83450"/>
    <lineage>
        <taxon>Bacteria</taxon>
        <taxon>Pseudomonadati</taxon>
        <taxon>Myxococcota</taxon>
        <taxon>Myxococcia</taxon>
        <taxon>Myxococcales</taxon>
        <taxon>Cystobacterineae</taxon>
        <taxon>Archangiaceae</taxon>
        <taxon>Archangium</taxon>
    </lineage>
</organism>
<evidence type="ECO:0000313" key="3">
    <source>
        <dbReference type="Proteomes" id="UP001611383"/>
    </source>
</evidence>